<dbReference type="EMBL" id="MUGW01000013">
    <property type="protein sequence ID" value="OXA93477.1"/>
    <property type="molecule type" value="Genomic_DNA"/>
</dbReference>
<dbReference type="AlphaFoldDB" id="A0A226HGS9"/>
<sequence>MQDEIIKHSKKIHSAMSNKEHSFKEKVKEVLTEILIIVFAVSLSIWLHSWSEERHQHKDAQTFLTGLKEDLQNDISNLEDSRKTLNNTQQQISFVLHITPQKIDSIKANNKQINSGTNFINTLVNNGRYEGFKSSGKINTIENQEIRNKILKYYQQTIPEIAYTEKSYEKLTSRYVDLLINGKEDEDIYAALLKKKTKIILSGIDNFTQSSKKTYADAIKQAGEIIKEIDKQENK</sequence>
<dbReference type="RefSeq" id="WP_089049043.1">
    <property type="nucleotide sequence ID" value="NZ_FXTV01000014.1"/>
</dbReference>
<dbReference type="Proteomes" id="UP000198345">
    <property type="component" value="Unassembled WGS sequence"/>
</dbReference>
<reference evidence="1 2" key="1">
    <citation type="submission" date="2016-11" db="EMBL/GenBank/DDBJ databases">
        <title>Whole genomes of Flavobacteriaceae.</title>
        <authorList>
            <person name="Stine C."/>
            <person name="Li C."/>
            <person name="Tadesse D."/>
        </authorList>
    </citation>
    <scope>NUCLEOTIDE SEQUENCE [LARGE SCALE GENOMIC DNA]</scope>
    <source>
        <strain evidence="1 2">DSM 18292</strain>
    </source>
</reference>
<dbReference type="OrthoDB" id="874372at2"/>
<dbReference type="Pfam" id="PF19578">
    <property type="entry name" value="DUF6090"/>
    <property type="match status" value="1"/>
</dbReference>
<accession>A0A226HGS9</accession>
<proteinExistence type="predicted"/>
<organism evidence="1 2">
    <name type="scientific">Flavobacterium hercynium</name>
    <dbReference type="NCBI Taxonomy" id="387094"/>
    <lineage>
        <taxon>Bacteria</taxon>
        <taxon>Pseudomonadati</taxon>
        <taxon>Bacteroidota</taxon>
        <taxon>Flavobacteriia</taxon>
        <taxon>Flavobacteriales</taxon>
        <taxon>Flavobacteriaceae</taxon>
        <taxon>Flavobacterium</taxon>
    </lineage>
</organism>
<evidence type="ECO:0000313" key="1">
    <source>
        <dbReference type="EMBL" id="OXA93477.1"/>
    </source>
</evidence>
<comment type="caution">
    <text evidence="1">The sequence shown here is derived from an EMBL/GenBank/DDBJ whole genome shotgun (WGS) entry which is preliminary data.</text>
</comment>
<keyword evidence="2" id="KW-1185">Reference proteome</keyword>
<evidence type="ECO:0000313" key="2">
    <source>
        <dbReference type="Proteomes" id="UP000198345"/>
    </source>
</evidence>
<protein>
    <submittedName>
        <fullName evidence="1">Uncharacterized protein</fullName>
    </submittedName>
</protein>
<dbReference type="InterPro" id="IPR045749">
    <property type="entry name" value="DUF6090"/>
</dbReference>
<gene>
    <name evidence="1" type="ORF">B0A66_06510</name>
</gene>
<name>A0A226HGS9_9FLAO</name>